<dbReference type="EMBL" id="LT629755">
    <property type="protein sequence ID" value="SDS79065.1"/>
    <property type="molecule type" value="Genomic_DNA"/>
</dbReference>
<reference evidence="2" key="1">
    <citation type="submission" date="2016-10" db="EMBL/GenBank/DDBJ databases">
        <authorList>
            <person name="Varghese N."/>
            <person name="Submissions S."/>
        </authorList>
    </citation>
    <scope>NUCLEOTIDE SEQUENCE [LARGE SCALE GENOMIC DNA]</scope>
    <source>
        <strain evidence="2">CPCC 202695</strain>
    </source>
</reference>
<protein>
    <submittedName>
        <fullName evidence="1">Uncharacterized protein</fullName>
    </submittedName>
</protein>
<dbReference type="AlphaFoldDB" id="A0A1H1V2X2"/>
<name>A0A1H1V2X2_9MICO</name>
<sequence>MQNDRMDTSSGTYTAKLIDGPLEGKTVSTGFLDSGDPQPRLEISGDGGKRYVYSRAAGLEFATPGDDRPSAVDYRFIETVFD</sequence>
<organism evidence="1 2">
    <name type="scientific">Agromyces flavus</name>
    <dbReference type="NCBI Taxonomy" id="589382"/>
    <lineage>
        <taxon>Bacteria</taxon>
        <taxon>Bacillati</taxon>
        <taxon>Actinomycetota</taxon>
        <taxon>Actinomycetes</taxon>
        <taxon>Micrococcales</taxon>
        <taxon>Microbacteriaceae</taxon>
        <taxon>Agromyces</taxon>
    </lineage>
</organism>
<gene>
    <name evidence="1" type="ORF">SAMN04489721_1913</name>
</gene>
<accession>A0A1H1V2X2</accession>
<evidence type="ECO:0000313" key="2">
    <source>
        <dbReference type="Proteomes" id="UP000199482"/>
    </source>
</evidence>
<dbReference type="Proteomes" id="UP000199482">
    <property type="component" value="Chromosome I"/>
</dbReference>
<dbReference type="STRING" id="589382.SAMN04489721_1913"/>
<evidence type="ECO:0000313" key="1">
    <source>
        <dbReference type="EMBL" id="SDS79065.1"/>
    </source>
</evidence>
<proteinExistence type="predicted"/>